<dbReference type="Gene3D" id="3.90.700.10">
    <property type="entry name" value="Succinate dehydrogenase/fumarate reductase flavoprotein, catalytic domain"/>
    <property type="match status" value="1"/>
</dbReference>
<dbReference type="PANTHER" id="PTHR43400">
    <property type="entry name" value="FUMARATE REDUCTASE"/>
    <property type="match status" value="1"/>
</dbReference>
<dbReference type="SUPFAM" id="SSF56425">
    <property type="entry name" value="Succinate dehydrogenase/fumarate reductase flavoprotein, catalytic domain"/>
    <property type="match status" value="1"/>
</dbReference>
<evidence type="ECO:0000313" key="6">
    <source>
        <dbReference type="EMBL" id="EKS42291.1"/>
    </source>
</evidence>
<keyword evidence="3" id="KW-0274">FAD</keyword>
<dbReference type="InterPro" id="IPR027477">
    <property type="entry name" value="Succ_DH/fumarate_Rdtase_cat_sf"/>
</dbReference>
<evidence type="ECO:0000313" key="7">
    <source>
        <dbReference type="Proteomes" id="UP000001095"/>
    </source>
</evidence>
<accession>K8PL46</accession>
<keyword evidence="7" id="KW-1185">Reference proteome</keyword>
<dbReference type="HOGENOM" id="CLU_011398_4_2_5"/>
<dbReference type="InterPro" id="IPR050315">
    <property type="entry name" value="FAD-oxidoreductase_2"/>
</dbReference>
<dbReference type="NCBIfam" id="NF004789">
    <property type="entry name" value="PRK06134.1"/>
    <property type="match status" value="1"/>
</dbReference>
<dbReference type="PATRIC" id="fig|883079.3.peg.475"/>
<dbReference type="Proteomes" id="UP000001095">
    <property type="component" value="Unassembled WGS sequence"/>
</dbReference>
<evidence type="ECO:0000256" key="3">
    <source>
        <dbReference type="ARBA" id="ARBA00022827"/>
    </source>
</evidence>
<proteinExistence type="predicted"/>
<gene>
    <name evidence="6" type="ORF">HMPREF9696_00456</name>
</gene>
<evidence type="ECO:0000259" key="5">
    <source>
        <dbReference type="Pfam" id="PF00890"/>
    </source>
</evidence>
<dbReference type="PANTHER" id="PTHR43400:SF10">
    <property type="entry name" value="3-OXOSTEROID 1-DEHYDROGENASE"/>
    <property type="match status" value="1"/>
</dbReference>
<dbReference type="Gene3D" id="3.50.50.60">
    <property type="entry name" value="FAD/NAD(P)-binding domain"/>
    <property type="match status" value="2"/>
</dbReference>
<evidence type="ECO:0000256" key="4">
    <source>
        <dbReference type="ARBA" id="ARBA00023002"/>
    </source>
</evidence>
<dbReference type="EMBL" id="AGWY01000002">
    <property type="protein sequence ID" value="EKS42291.1"/>
    <property type="molecule type" value="Genomic_DNA"/>
</dbReference>
<reference evidence="6 7" key="1">
    <citation type="submission" date="2012-04" db="EMBL/GenBank/DDBJ databases">
        <title>The Genome Sequence of Afipia clevelandensis ATCC 49720.</title>
        <authorList>
            <consortium name="The Broad Institute Genome Sequencing Platform"/>
            <person name="Earl A."/>
            <person name="Ward D."/>
            <person name="Feldgarden M."/>
            <person name="Gevers D."/>
            <person name="Huys G."/>
            <person name="Walker B."/>
            <person name="Young S.K."/>
            <person name="Zeng Q."/>
            <person name="Gargeya S."/>
            <person name="Fitzgerald M."/>
            <person name="Haas B."/>
            <person name="Abouelleil A."/>
            <person name="Alvarado L."/>
            <person name="Arachchi H.M."/>
            <person name="Berlin A."/>
            <person name="Chapman S.B."/>
            <person name="Goldberg J."/>
            <person name="Griggs A."/>
            <person name="Gujja S."/>
            <person name="Hansen M."/>
            <person name="Howarth C."/>
            <person name="Imamovic A."/>
            <person name="Larimer J."/>
            <person name="McCowen C."/>
            <person name="Montmayeur A."/>
            <person name="Murphy C."/>
            <person name="Neiman D."/>
            <person name="Pearson M."/>
            <person name="Priest M."/>
            <person name="Roberts A."/>
            <person name="Saif S."/>
            <person name="Shea T."/>
            <person name="Sisk P."/>
            <person name="Sykes S."/>
            <person name="Wortman J."/>
            <person name="Nusbaum C."/>
            <person name="Birren B."/>
        </authorList>
    </citation>
    <scope>NUCLEOTIDE SEQUENCE [LARGE SCALE GENOMIC DNA]</scope>
    <source>
        <strain evidence="6 7">ATCC 49720</strain>
    </source>
</reference>
<dbReference type="InterPro" id="IPR003953">
    <property type="entry name" value="FAD-dep_OxRdtase_2_FAD-bd"/>
</dbReference>
<name>K8PL46_9BRAD</name>
<comment type="cofactor">
    <cofactor evidence="1">
        <name>FAD</name>
        <dbReference type="ChEBI" id="CHEBI:57692"/>
    </cofactor>
</comment>
<dbReference type="AlphaFoldDB" id="K8PL46"/>
<dbReference type="RefSeq" id="WP_002711322.1">
    <property type="nucleotide sequence ID" value="NZ_KB375281.1"/>
</dbReference>
<dbReference type="GO" id="GO:0016491">
    <property type="term" value="F:oxidoreductase activity"/>
    <property type="evidence" value="ECO:0007669"/>
    <property type="project" value="UniProtKB-KW"/>
</dbReference>
<dbReference type="InterPro" id="IPR036188">
    <property type="entry name" value="FAD/NAD-bd_sf"/>
</dbReference>
<dbReference type="GO" id="GO:0008202">
    <property type="term" value="P:steroid metabolic process"/>
    <property type="evidence" value="ECO:0007669"/>
    <property type="project" value="UniProtKB-ARBA"/>
</dbReference>
<evidence type="ECO:0000256" key="1">
    <source>
        <dbReference type="ARBA" id="ARBA00001974"/>
    </source>
</evidence>
<evidence type="ECO:0000256" key="2">
    <source>
        <dbReference type="ARBA" id="ARBA00022630"/>
    </source>
</evidence>
<dbReference type="SUPFAM" id="SSF51905">
    <property type="entry name" value="FAD/NAD(P)-binding domain"/>
    <property type="match status" value="1"/>
</dbReference>
<dbReference type="Pfam" id="PF00890">
    <property type="entry name" value="FAD_binding_2"/>
    <property type="match status" value="1"/>
</dbReference>
<organism evidence="6 7">
    <name type="scientific">Afipia clevelandensis ATCC 49720</name>
    <dbReference type="NCBI Taxonomy" id="883079"/>
    <lineage>
        <taxon>Bacteria</taxon>
        <taxon>Pseudomonadati</taxon>
        <taxon>Pseudomonadota</taxon>
        <taxon>Alphaproteobacteria</taxon>
        <taxon>Hyphomicrobiales</taxon>
        <taxon>Nitrobacteraceae</taxon>
        <taxon>Afipia</taxon>
    </lineage>
</organism>
<sequence length="576" mass="61064">MTENKSDQADIETIECDLLVAGSGAAGMTAAIVARKQGKLKVIVAEKEPVFGGTTALSGGYLWIPNNPLSQAAGIKDSADTARSYIRHEAGNHFDKKRVDAFLRDGPHMVTFMHEHTAVRFEASPAFSDYHPDAPGGLPGGRSILTQPTDASILGQDLAKLRPPRPELTLYGLAIGSGKELWHFYRATKRVGSFAYVAKRLAKHGLDVALHGRGMLLTNGNALAARLYRTAKDSDIPVWLDSPVKRLLARDDGSVIGAIVQTPYGLRRVLTRKGVVLACGGFSHDFARRQEIYTHNASPSEHHSAASPGNVGDGIRLGEAVGARIAEGYPNAGAWAPTSLVPRKDGTKGPFPHFIDRGKPGVIAVTRSGQRFVNEANSYHDFVQGMIRACPKGEAAEAFLIADHRTIRRYGLGHVKPAPLPLKSSLESGYLIKGGTIAELARNVGIDPAGLEATIQKWNADVAKGEDSAFGKGSTAYNRFHGDAEVKPNPCLAPINNGPFYGVRVVPGDIGTFAGLRTDESSRVLDSSGEPIPGLYAAGNDMASILGGNYSGGGITLGPGMTFGFIAGRHAAGVNN</sequence>
<comment type="caution">
    <text evidence="6">The sequence shown here is derived from an EMBL/GenBank/DDBJ whole genome shotgun (WGS) entry which is preliminary data.</text>
</comment>
<feature type="domain" description="FAD-dependent oxidoreductase 2 FAD-binding" evidence="5">
    <location>
        <begin position="17"/>
        <end position="557"/>
    </location>
</feature>
<keyword evidence="4" id="KW-0560">Oxidoreductase</keyword>
<protein>
    <recommendedName>
        <fullName evidence="5">FAD-dependent oxidoreductase 2 FAD-binding domain-containing protein</fullName>
    </recommendedName>
</protein>
<keyword evidence="2" id="KW-0285">Flavoprotein</keyword>